<sequence length="513" mass="53899">MAWVTGLVTAGLTTGLLAAPPAQSVVGDQVADGADQFTVKLHIDLGNDNERSCSGTLVDGQWVLTTASCFAADPQHPSKIPAGKPAYTTVVTADGNRPSAEAIVKQTVLELVPHPDRDLVMARITNPATIDNPLDGPFPGIDEAELGTTAPAPGDQLKADGFGRTKDEWVPAKAHTGSFTVDTVGASTLAISPGNGGGALCQGDAGGPVLNANGNLVGVVDASWGGGCLGSQETRTGAVATRVDDIADWVQRVRLTTRKDFVTDAVTAADFNGDGRTDIAAVLTRGPAHVFYGRPDGTLQYGAYLGPTFSRTTPTQLVAGDFGDGAGPEVAMVEDDGDMFLAQHTWVPTMWKRTKLWTDTTWKNGLPAAALKTGTAGRDTLLFQWPDGSLYTYKRDASGNLVNQKKVMWPDKTWKMKHIATGDFNGDGRDDIAAVTSDGALNLYPGKADGTFDKARSMYPDKSWGSMRAVLGGDFNGDGKADLAALWSNGDLRWYAGDGKGKLAAGKTMWPAV</sequence>
<keyword evidence="5" id="KW-0378">Hydrolase</keyword>
<keyword evidence="6" id="KW-1015">Disulfide bond</keyword>
<comment type="subcellular location">
    <subcellularLocation>
        <location evidence="1">Secreted</location>
    </subcellularLocation>
</comment>
<evidence type="ECO:0000256" key="3">
    <source>
        <dbReference type="ARBA" id="ARBA00022670"/>
    </source>
</evidence>
<evidence type="ECO:0000313" key="8">
    <source>
        <dbReference type="EMBL" id="MDT0463611.1"/>
    </source>
</evidence>
<dbReference type="PRINTS" id="PR00722">
    <property type="entry name" value="CHYMOTRYPSIN"/>
</dbReference>
<dbReference type="InterPro" id="IPR043504">
    <property type="entry name" value="Peptidase_S1_PA_chymotrypsin"/>
</dbReference>
<name>A0ABU2TRM4_9ACTN</name>
<dbReference type="Gene3D" id="2.40.10.10">
    <property type="entry name" value="Trypsin-like serine proteases"/>
    <property type="match status" value="1"/>
</dbReference>
<dbReference type="InterPro" id="IPR028994">
    <property type="entry name" value="Integrin_alpha_N"/>
</dbReference>
<dbReference type="InterPro" id="IPR001314">
    <property type="entry name" value="Peptidase_S1A"/>
</dbReference>
<protein>
    <submittedName>
        <fullName evidence="8">FG-GAP-like repeat-containing protein</fullName>
    </submittedName>
</protein>
<reference evidence="9" key="1">
    <citation type="submission" date="2023-07" db="EMBL/GenBank/DDBJ databases">
        <title>30 novel species of actinomycetes from the DSMZ collection.</title>
        <authorList>
            <person name="Nouioui I."/>
        </authorList>
    </citation>
    <scope>NUCLEOTIDE SEQUENCE [LARGE SCALE GENOMIC DNA]</scope>
    <source>
        <strain evidence="9">DSM 41699</strain>
    </source>
</reference>
<keyword evidence="3" id="KW-0645">Protease</keyword>
<dbReference type="InterPro" id="IPR009003">
    <property type="entry name" value="Peptidase_S1_PA"/>
</dbReference>
<dbReference type="Pfam" id="PF13517">
    <property type="entry name" value="FG-GAP_3"/>
    <property type="match status" value="2"/>
</dbReference>
<dbReference type="Gene3D" id="2.40.128.340">
    <property type="match status" value="1"/>
</dbReference>
<dbReference type="InterPro" id="IPR001254">
    <property type="entry name" value="Trypsin_dom"/>
</dbReference>
<proteinExistence type="predicted"/>
<dbReference type="SMART" id="SM00020">
    <property type="entry name" value="Tryp_SPc"/>
    <property type="match status" value="1"/>
</dbReference>
<evidence type="ECO:0000256" key="4">
    <source>
        <dbReference type="ARBA" id="ARBA00022729"/>
    </source>
</evidence>
<evidence type="ECO:0000256" key="6">
    <source>
        <dbReference type="ARBA" id="ARBA00023157"/>
    </source>
</evidence>
<dbReference type="PANTHER" id="PTHR24264:SF15">
    <property type="entry name" value="RIKEN CDNA 2210010C04 GENE"/>
    <property type="match status" value="1"/>
</dbReference>
<dbReference type="PANTHER" id="PTHR24264">
    <property type="entry name" value="TRYPSIN-RELATED"/>
    <property type="match status" value="1"/>
</dbReference>
<organism evidence="8 9">
    <name type="scientific">Streptomyces gibsoniae</name>
    <dbReference type="NCBI Taxonomy" id="3075529"/>
    <lineage>
        <taxon>Bacteria</taxon>
        <taxon>Bacillati</taxon>
        <taxon>Actinomycetota</taxon>
        <taxon>Actinomycetes</taxon>
        <taxon>Kitasatosporales</taxon>
        <taxon>Streptomycetaceae</taxon>
        <taxon>Streptomyces</taxon>
    </lineage>
</organism>
<accession>A0ABU2TRM4</accession>
<dbReference type="SUPFAM" id="SSF69318">
    <property type="entry name" value="Integrin alpha N-terminal domain"/>
    <property type="match status" value="1"/>
</dbReference>
<keyword evidence="9" id="KW-1185">Reference proteome</keyword>
<evidence type="ECO:0000256" key="5">
    <source>
        <dbReference type="ARBA" id="ARBA00022801"/>
    </source>
</evidence>
<dbReference type="RefSeq" id="WP_311694556.1">
    <property type="nucleotide sequence ID" value="NZ_JAVREY010000009.1"/>
</dbReference>
<keyword evidence="4" id="KW-0732">Signal</keyword>
<dbReference type="Pfam" id="PF00089">
    <property type="entry name" value="Trypsin"/>
    <property type="match status" value="1"/>
</dbReference>
<feature type="domain" description="Peptidase S1" evidence="7">
    <location>
        <begin position="25"/>
        <end position="255"/>
    </location>
</feature>
<evidence type="ECO:0000313" key="9">
    <source>
        <dbReference type="Proteomes" id="UP001183809"/>
    </source>
</evidence>
<gene>
    <name evidence="8" type="ORF">RM764_11365</name>
</gene>
<evidence type="ECO:0000259" key="7">
    <source>
        <dbReference type="PROSITE" id="PS50240"/>
    </source>
</evidence>
<dbReference type="InterPro" id="IPR013517">
    <property type="entry name" value="FG-GAP"/>
</dbReference>
<dbReference type="SUPFAM" id="SSF50494">
    <property type="entry name" value="Trypsin-like serine proteases"/>
    <property type="match status" value="1"/>
</dbReference>
<evidence type="ECO:0000256" key="2">
    <source>
        <dbReference type="ARBA" id="ARBA00022525"/>
    </source>
</evidence>
<dbReference type="Proteomes" id="UP001183809">
    <property type="component" value="Unassembled WGS sequence"/>
</dbReference>
<dbReference type="EMBL" id="JAVREY010000009">
    <property type="protein sequence ID" value="MDT0463611.1"/>
    <property type="molecule type" value="Genomic_DNA"/>
</dbReference>
<comment type="caution">
    <text evidence="8">The sequence shown here is derived from an EMBL/GenBank/DDBJ whole genome shotgun (WGS) entry which is preliminary data.</text>
</comment>
<keyword evidence="2" id="KW-0964">Secreted</keyword>
<dbReference type="InterPro" id="IPR050127">
    <property type="entry name" value="Serine_Proteases_S1"/>
</dbReference>
<evidence type="ECO:0000256" key="1">
    <source>
        <dbReference type="ARBA" id="ARBA00004613"/>
    </source>
</evidence>
<dbReference type="PROSITE" id="PS50240">
    <property type="entry name" value="TRYPSIN_DOM"/>
    <property type="match status" value="1"/>
</dbReference>